<proteinExistence type="inferred from homology"/>
<feature type="binding site" evidence="13">
    <location>
        <position position="249"/>
    </location>
    <ligand>
        <name>[4Fe-4S] cluster</name>
        <dbReference type="ChEBI" id="CHEBI:49883"/>
        <label>2</label>
        <note>4Fe-4S-S-AdoMet</note>
    </ligand>
</feature>
<dbReference type="InterPro" id="IPR007197">
    <property type="entry name" value="rSAM"/>
</dbReference>
<evidence type="ECO:0000313" key="19">
    <source>
        <dbReference type="Proteomes" id="UP000003494"/>
    </source>
</evidence>
<reference evidence="18" key="1">
    <citation type="submission" date="2009-04" db="EMBL/GenBank/DDBJ databases">
        <authorList>
            <person name="Weinstock G."/>
            <person name="Sodergren E."/>
            <person name="Clifton S."/>
            <person name="Fulton L."/>
            <person name="Fulton B."/>
            <person name="Courtney L."/>
            <person name="Fronick C."/>
            <person name="Harrison M."/>
            <person name="Strong C."/>
            <person name="Farmer C."/>
            <person name="Delahaunty K."/>
            <person name="Markovic C."/>
            <person name="Hall O."/>
            <person name="Minx P."/>
            <person name="Tomlinson C."/>
            <person name="Mitreva M."/>
            <person name="Nelson J."/>
            <person name="Hou S."/>
            <person name="Wollam A."/>
            <person name="Pepin K.H."/>
            <person name="Johnson M."/>
            <person name="Bhonagiri V."/>
            <person name="Nash W.E."/>
            <person name="Warren W."/>
            <person name="Chinwalla A."/>
            <person name="Mardis E.R."/>
            <person name="Wilson R.K."/>
        </authorList>
    </citation>
    <scope>NUCLEOTIDE SEQUENCE [LARGE SCALE GENOMIC DNA]</scope>
    <source>
        <strain evidence="18">DSM 14600</strain>
    </source>
</reference>
<accession>C4GBB9</accession>
<dbReference type="InterPro" id="IPR023404">
    <property type="entry name" value="rSAM_horseshoe"/>
</dbReference>
<dbReference type="PROSITE" id="PS01278">
    <property type="entry name" value="MTTASE_RADICAL"/>
    <property type="match status" value="1"/>
</dbReference>
<dbReference type="InterPro" id="IPR002792">
    <property type="entry name" value="TRAM_dom"/>
</dbReference>
<dbReference type="SFLD" id="SFLDG01061">
    <property type="entry name" value="methylthiotransferase"/>
    <property type="match status" value="1"/>
</dbReference>
<evidence type="ECO:0000256" key="1">
    <source>
        <dbReference type="ARBA" id="ARBA00003234"/>
    </source>
</evidence>
<keyword evidence="5 13" id="KW-0479">Metal-binding</keyword>
<keyword evidence="3 13" id="KW-0808">Transferase</keyword>
<dbReference type="Proteomes" id="UP000003494">
    <property type="component" value="Unassembled WGS sequence"/>
</dbReference>
<dbReference type="InterPro" id="IPR020612">
    <property type="entry name" value="Methylthiotransferase_CS"/>
</dbReference>
<keyword evidence="7 13" id="KW-0411">Iron-sulfur</keyword>
<feature type="domain" description="TRAM" evidence="15">
    <location>
        <begin position="470"/>
        <end position="533"/>
    </location>
</feature>
<dbReference type="HAMAP" id="MF_01864">
    <property type="entry name" value="tRNA_metthiotr_MiaB"/>
    <property type="match status" value="1"/>
</dbReference>
<evidence type="ECO:0000256" key="14">
    <source>
        <dbReference type="SAM" id="MobiDB-lite"/>
    </source>
</evidence>
<feature type="binding site" evidence="13">
    <location>
        <position position="104"/>
    </location>
    <ligand>
        <name>[4Fe-4S] cluster</name>
        <dbReference type="ChEBI" id="CHEBI:49883"/>
        <label>1</label>
    </ligand>
</feature>
<dbReference type="Gene3D" id="3.80.30.20">
    <property type="entry name" value="tm_1862 like domain"/>
    <property type="match status" value="1"/>
</dbReference>
<dbReference type="SMART" id="SM00729">
    <property type="entry name" value="Elp3"/>
    <property type="match status" value="1"/>
</dbReference>
<comment type="cofactor">
    <cofactor evidence="13">
        <name>[4Fe-4S] cluster</name>
        <dbReference type="ChEBI" id="CHEBI:49883"/>
    </cofactor>
    <text evidence="13">Binds 2 [4Fe-4S] clusters. One cluster is coordinated with 3 cysteines and an exchangeable S-adenosyl-L-methionine.</text>
</comment>
<feature type="binding site" evidence="13">
    <location>
        <position position="139"/>
    </location>
    <ligand>
        <name>[4Fe-4S] cluster</name>
        <dbReference type="ChEBI" id="CHEBI:49883"/>
        <label>1</label>
    </ligand>
</feature>
<evidence type="ECO:0000256" key="10">
    <source>
        <dbReference type="ARBA" id="ARBA00068570"/>
    </source>
</evidence>
<keyword evidence="13" id="KW-0963">Cytoplasm</keyword>
<evidence type="ECO:0000256" key="13">
    <source>
        <dbReference type="HAMAP-Rule" id="MF_01864"/>
    </source>
</evidence>
<dbReference type="NCBIfam" id="TIGR01574">
    <property type="entry name" value="miaB-methiolase"/>
    <property type="match status" value="1"/>
</dbReference>
<dbReference type="Pfam" id="PF00919">
    <property type="entry name" value="UPF0004"/>
    <property type="match status" value="1"/>
</dbReference>
<feature type="binding site" evidence="13">
    <location>
        <position position="253"/>
    </location>
    <ligand>
        <name>[4Fe-4S] cluster</name>
        <dbReference type="ChEBI" id="CHEBI:49883"/>
        <label>2</label>
        <note>4Fe-4S-S-AdoMet</note>
    </ligand>
</feature>
<dbReference type="GO" id="GO:0051539">
    <property type="term" value="F:4 iron, 4 sulfur cluster binding"/>
    <property type="evidence" value="ECO:0007669"/>
    <property type="project" value="UniProtKB-UniRule"/>
</dbReference>
<dbReference type="SFLD" id="SFLDG01082">
    <property type="entry name" value="B12-binding_domain_containing"/>
    <property type="match status" value="1"/>
</dbReference>
<comment type="similarity">
    <text evidence="13">Belongs to the methylthiotransferase family. MiaB subfamily.</text>
</comment>
<keyword evidence="2 13" id="KW-0004">4Fe-4S</keyword>
<dbReference type="GO" id="GO:0005829">
    <property type="term" value="C:cytosol"/>
    <property type="evidence" value="ECO:0007669"/>
    <property type="project" value="TreeGrafter"/>
</dbReference>
<comment type="subcellular location">
    <subcellularLocation>
        <location evidence="13">Cytoplasm</location>
    </subcellularLocation>
</comment>
<evidence type="ECO:0000259" key="17">
    <source>
        <dbReference type="PROSITE" id="PS51918"/>
    </source>
</evidence>
<evidence type="ECO:0000256" key="4">
    <source>
        <dbReference type="ARBA" id="ARBA00022691"/>
    </source>
</evidence>
<comment type="caution">
    <text evidence="18">The sequence shown here is derived from an EMBL/GenBank/DDBJ whole genome shotgun (WGS) entry which is preliminary data.</text>
</comment>
<sequence>MNRELHEKFTAATREGGIKNLSEPAFSTGNDLFSEDPAAWKKDEETARASLSARIAEIDYDSSVPPREEPLRQYYFMERARRLVKAREEEAGRKLTFCVTTFGCQMNARDSEKLRGILEKIGYVEKESEEADFVIYNTCTVRENANNKVYGRLGYLHGFKKTNPGMMIALCGCMMQEDVVVDKIRQSYRFVDLIFGTHNIYKFAELAYEALQADQMIIDIWKDADRIVENLPVERKYSFKSGVNIMFGCDNFCTYCIVPYVRGRERSRRPVEIIREIERLVDDGVVEVMLLGQNVNSYGAGLEDHMSFAQLLSEIEKIEGLARIRFMTSHPKDLSDELIDVIAASDKICHHVHLPLQSGSSRLLARMNRRYTKESYLALADRIRKRIPNVSITTDIIVGFPGEEEEDFEDTMDVVRQVGYDSAFTFVYSPRTGTPAAKWAREDQTPASVIKDRFDRLLAQTQKDARNRAAAYTGSIQEVLVEEVNRQDPALVTGRMSNNSTVHFPGGADLIGRLVQVRLTECRGFYYIGEQIRV</sequence>
<keyword evidence="19" id="KW-1185">Reference proteome</keyword>
<keyword evidence="6 13" id="KW-0408">Iron</keyword>
<evidence type="ECO:0000256" key="6">
    <source>
        <dbReference type="ARBA" id="ARBA00023004"/>
    </source>
</evidence>
<dbReference type="InterPro" id="IPR006638">
    <property type="entry name" value="Elp3/MiaA/NifB-like_rSAM"/>
</dbReference>
<dbReference type="InterPro" id="IPR006463">
    <property type="entry name" value="MiaB_methiolase"/>
</dbReference>
<evidence type="ECO:0000259" key="15">
    <source>
        <dbReference type="PROSITE" id="PS50926"/>
    </source>
</evidence>
<dbReference type="PROSITE" id="PS51918">
    <property type="entry name" value="RADICAL_SAM"/>
    <property type="match status" value="1"/>
</dbReference>
<dbReference type="NCBIfam" id="TIGR00089">
    <property type="entry name" value="MiaB/RimO family radical SAM methylthiotransferase"/>
    <property type="match status" value="1"/>
</dbReference>
<comment type="catalytic activity">
    <reaction evidence="9 13">
        <text>N(6)-dimethylallyladenosine(37) in tRNA + (sulfur carrier)-SH + AH2 + 2 S-adenosyl-L-methionine = 2-methylsulfanyl-N(6)-dimethylallyladenosine(37) in tRNA + (sulfur carrier)-H + 5'-deoxyadenosine + L-methionine + A + S-adenosyl-L-homocysteine + 2 H(+)</text>
        <dbReference type="Rhea" id="RHEA:37067"/>
        <dbReference type="Rhea" id="RHEA-COMP:10375"/>
        <dbReference type="Rhea" id="RHEA-COMP:10376"/>
        <dbReference type="Rhea" id="RHEA-COMP:14737"/>
        <dbReference type="Rhea" id="RHEA-COMP:14739"/>
        <dbReference type="ChEBI" id="CHEBI:13193"/>
        <dbReference type="ChEBI" id="CHEBI:15378"/>
        <dbReference type="ChEBI" id="CHEBI:17319"/>
        <dbReference type="ChEBI" id="CHEBI:17499"/>
        <dbReference type="ChEBI" id="CHEBI:29917"/>
        <dbReference type="ChEBI" id="CHEBI:57844"/>
        <dbReference type="ChEBI" id="CHEBI:57856"/>
        <dbReference type="ChEBI" id="CHEBI:59789"/>
        <dbReference type="ChEBI" id="CHEBI:64428"/>
        <dbReference type="ChEBI" id="CHEBI:74415"/>
        <dbReference type="ChEBI" id="CHEBI:74417"/>
        <dbReference type="EC" id="2.8.4.3"/>
    </reaction>
</comment>
<dbReference type="InterPro" id="IPR038135">
    <property type="entry name" value="Methylthiotransferase_N_sf"/>
</dbReference>
<dbReference type="GO" id="GO:0035597">
    <property type="term" value="F:tRNA-2-methylthio-N(6)-dimethylallyladenosine(37) synthase activity"/>
    <property type="evidence" value="ECO:0007669"/>
    <property type="project" value="UniProtKB-EC"/>
</dbReference>
<dbReference type="AlphaFoldDB" id="C4GBB9"/>
<dbReference type="PANTHER" id="PTHR43020:SF2">
    <property type="entry name" value="MITOCHONDRIAL TRNA METHYLTHIOTRANSFERASE CDK5RAP1"/>
    <property type="match status" value="1"/>
</dbReference>
<evidence type="ECO:0000256" key="8">
    <source>
        <dbReference type="ARBA" id="ARBA00033765"/>
    </source>
</evidence>
<evidence type="ECO:0000313" key="18">
    <source>
        <dbReference type="EMBL" id="EEP28412.1"/>
    </source>
</evidence>
<dbReference type="PROSITE" id="PS51449">
    <property type="entry name" value="MTTASE_N"/>
    <property type="match status" value="1"/>
</dbReference>
<dbReference type="EMBL" id="ACIP02000002">
    <property type="protein sequence ID" value="EEP28412.1"/>
    <property type="molecule type" value="Genomic_DNA"/>
</dbReference>
<dbReference type="EC" id="2.8.4.3" evidence="8 13"/>
<dbReference type="CDD" id="cd01335">
    <property type="entry name" value="Radical_SAM"/>
    <property type="match status" value="1"/>
</dbReference>
<dbReference type="InterPro" id="IPR005839">
    <property type="entry name" value="Methylthiotransferase"/>
</dbReference>
<dbReference type="SUPFAM" id="SSF102114">
    <property type="entry name" value="Radical SAM enzymes"/>
    <property type="match status" value="1"/>
</dbReference>
<evidence type="ECO:0000256" key="3">
    <source>
        <dbReference type="ARBA" id="ARBA00022679"/>
    </source>
</evidence>
<keyword evidence="4 13" id="KW-0949">S-adenosyl-L-methionine</keyword>
<feature type="domain" description="Radical SAM core" evidence="17">
    <location>
        <begin position="235"/>
        <end position="468"/>
    </location>
</feature>
<dbReference type="GO" id="GO:0046872">
    <property type="term" value="F:metal ion binding"/>
    <property type="evidence" value="ECO:0007669"/>
    <property type="project" value="UniProtKB-KW"/>
</dbReference>
<dbReference type="InterPro" id="IPR058240">
    <property type="entry name" value="rSAM_sf"/>
</dbReference>
<dbReference type="SFLD" id="SFLDF00273">
    <property type="entry name" value="(dimethylallyl)adenosine_tRNA"/>
    <property type="match status" value="1"/>
</dbReference>
<organism evidence="18 19">
    <name type="scientific">Shuttleworthella satelles DSM 14600</name>
    <dbReference type="NCBI Taxonomy" id="626523"/>
    <lineage>
        <taxon>Bacteria</taxon>
        <taxon>Bacillati</taxon>
        <taxon>Bacillota</taxon>
        <taxon>Clostridia</taxon>
        <taxon>Lachnospirales</taxon>
        <taxon>Lachnospiraceae</taxon>
        <taxon>Shuttleworthella</taxon>
    </lineage>
</organism>
<gene>
    <name evidence="13 18" type="primary">miaB</name>
    <name evidence="18" type="ORF">GCWU000342_01220</name>
</gene>
<comment type="function">
    <text evidence="1 13">Catalyzes the methylthiolation of N6-(dimethylallyl)adenosine (i(6)A), leading to the formation of 2-methylthio-N6-(dimethylallyl)adenosine (ms(2)i(6)A) at position 37 in tRNAs that read codons beginning with uridine.</text>
</comment>
<evidence type="ECO:0000256" key="12">
    <source>
        <dbReference type="ARBA" id="ARBA00081141"/>
    </source>
</evidence>
<dbReference type="RefSeq" id="WP_006906230.1">
    <property type="nucleotide sequence ID" value="NZ_GG665866.1"/>
</dbReference>
<feature type="region of interest" description="Disordered" evidence="14">
    <location>
        <begin position="1"/>
        <end position="32"/>
    </location>
</feature>
<dbReference type="eggNOG" id="COG0621">
    <property type="taxonomic scope" value="Bacteria"/>
</dbReference>
<protein>
    <recommendedName>
        <fullName evidence="10 13">tRNA-2-methylthio-N(6)-dimethylallyladenosine synthase</fullName>
        <ecNumber evidence="8 13">2.8.4.3</ecNumber>
    </recommendedName>
    <alternativeName>
        <fullName evidence="12 13">(Dimethylallyl)adenosine tRNA methylthiotransferase MiaB</fullName>
    </alternativeName>
    <alternativeName>
        <fullName evidence="11 13">tRNA-i(6)A37 methylthiotransferase</fullName>
    </alternativeName>
</protein>
<dbReference type="FunFam" id="3.80.30.20:FF:000001">
    <property type="entry name" value="tRNA-2-methylthio-N(6)-dimethylallyladenosine synthase 2"/>
    <property type="match status" value="1"/>
</dbReference>
<feature type="binding site" evidence="13">
    <location>
        <position position="256"/>
    </location>
    <ligand>
        <name>[4Fe-4S] cluster</name>
        <dbReference type="ChEBI" id="CHEBI:49883"/>
        <label>2</label>
        <note>4Fe-4S-S-AdoMet</note>
    </ligand>
</feature>
<evidence type="ECO:0000259" key="16">
    <source>
        <dbReference type="PROSITE" id="PS51449"/>
    </source>
</evidence>
<dbReference type="PROSITE" id="PS50926">
    <property type="entry name" value="TRAM"/>
    <property type="match status" value="1"/>
</dbReference>
<keyword evidence="13" id="KW-0819">tRNA processing</keyword>
<dbReference type="STRING" id="626523.GCWU000342_01220"/>
<feature type="domain" description="MTTase N-terminal" evidence="16">
    <location>
        <begin position="95"/>
        <end position="212"/>
    </location>
</feature>
<dbReference type="FunFam" id="3.40.50.12160:FF:000003">
    <property type="entry name" value="CDK5 regulatory subunit-associated protein 1"/>
    <property type="match status" value="1"/>
</dbReference>
<dbReference type="SFLD" id="SFLDS00029">
    <property type="entry name" value="Radical_SAM"/>
    <property type="match status" value="1"/>
</dbReference>
<dbReference type="InterPro" id="IPR013848">
    <property type="entry name" value="Methylthiotransferase_N"/>
</dbReference>
<evidence type="ECO:0000256" key="9">
    <source>
        <dbReference type="ARBA" id="ARBA00051425"/>
    </source>
</evidence>
<dbReference type="Gene3D" id="3.40.50.12160">
    <property type="entry name" value="Methylthiotransferase, N-terminal domain"/>
    <property type="match status" value="1"/>
</dbReference>
<dbReference type="Pfam" id="PF04055">
    <property type="entry name" value="Radical_SAM"/>
    <property type="match status" value="1"/>
</dbReference>
<feature type="binding site" evidence="13">
    <location>
        <position position="173"/>
    </location>
    <ligand>
        <name>[4Fe-4S] cluster</name>
        <dbReference type="ChEBI" id="CHEBI:49883"/>
        <label>1</label>
    </ligand>
</feature>
<evidence type="ECO:0000256" key="7">
    <source>
        <dbReference type="ARBA" id="ARBA00023014"/>
    </source>
</evidence>
<dbReference type="PANTHER" id="PTHR43020">
    <property type="entry name" value="CDK5 REGULATORY SUBUNIT-ASSOCIATED PROTEIN 1"/>
    <property type="match status" value="1"/>
</dbReference>
<evidence type="ECO:0000256" key="11">
    <source>
        <dbReference type="ARBA" id="ARBA00080698"/>
    </source>
</evidence>
<dbReference type="Pfam" id="PF01938">
    <property type="entry name" value="TRAM"/>
    <property type="match status" value="1"/>
</dbReference>
<evidence type="ECO:0000256" key="2">
    <source>
        <dbReference type="ARBA" id="ARBA00022485"/>
    </source>
</evidence>
<evidence type="ECO:0000256" key="5">
    <source>
        <dbReference type="ARBA" id="ARBA00022723"/>
    </source>
</evidence>
<name>C4GBB9_9FIRM</name>
<dbReference type="HOGENOM" id="CLU_018697_2_0_9"/>
<comment type="subunit">
    <text evidence="13">Monomer.</text>
</comment>